<dbReference type="PANTHER" id="PTHR35093">
    <property type="entry name" value="OUTER MEMBRANE PROTEIN NMB0088-RELATED"/>
    <property type="match status" value="1"/>
</dbReference>
<feature type="chain" id="PRO_5047485765" evidence="8">
    <location>
        <begin position="22"/>
        <end position="407"/>
    </location>
</feature>
<keyword evidence="4" id="KW-0812">Transmembrane</keyword>
<evidence type="ECO:0000256" key="2">
    <source>
        <dbReference type="ARBA" id="ARBA00008163"/>
    </source>
</evidence>
<dbReference type="Proteomes" id="UP001194469">
    <property type="component" value="Unassembled WGS sequence"/>
</dbReference>
<keyword evidence="7" id="KW-0998">Cell outer membrane</keyword>
<evidence type="ECO:0000256" key="1">
    <source>
        <dbReference type="ARBA" id="ARBA00004571"/>
    </source>
</evidence>
<dbReference type="PANTHER" id="PTHR35093:SF8">
    <property type="entry name" value="OUTER MEMBRANE PROTEIN NMB0088-RELATED"/>
    <property type="match status" value="1"/>
</dbReference>
<evidence type="ECO:0000313" key="9">
    <source>
        <dbReference type="EMBL" id="MBG3879037.1"/>
    </source>
</evidence>
<evidence type="ECO:0000256" key="4">
    <source>
        <dbReference type="ARBA" id="ARBA00022692"/>
    </source>
</evidence>
<evidence type="ECO:0000256" key="7">
    <source>
        <dbReference type="ARBA" id="ARBA00023237"/>
    </source>
</evidence>
<dbReference type="RefSeq" id="WP_196610806.1">
    <property type="nucleotide sequence ID" value="NZ_VRYY01000811.1"/>
</dbReference>
<keyword evidence="6" id="KW-0472">Membrane</keyword>
<evidence type="ECO:0000313" key="10">
    <source>
        <dbReference type="Proteomes" id="UP001194469"/>
    </source>
</evidence>
<accession>A0ABS0J9A3</accession>
<dbReference type="Gene3D" id="2.40.160.60">
    <property type="entry name" value="Outer membrane protein transport protein (OMPP1/FadL/TodX)"/>
    <property type="match status" value="1"/>
</dbReference>
<dbReference type="InterPro" id="IPR005017">
    <property type="entry name" value="OMPP1/FadL/TodX"/>
</dbReference>
<reference evidence="9 10" key="1">
    <citation type="submission" date="2019-08" db="EMBL/GenBank/DDBJ databases">
        <authorList>
            <person name="Luo N."/>
        </authorList>
    </citation>
    <scope>NUCLEOTIDE SEQUENCE [LARGE SCALE GENOMIC DNA]</scope>
    <source>
        <strain evidence="9 10">NCIMB 9442</strain>
    </source>
</reference>
<evidence type="ECO:0000256" key="5">
    <source>
        <dbReference type="ARBA" id="ARBA00022729"/>
    </source>
</evidence>
<keyword evidence="5 8" id="KW-0732">Signal</keyword>
<evidence type="ECO:0000256" key="6">
    <source>
        <dbReference type="ARBA" id="ARBA00023136"/>
    </source>
</evidence>
<comment type="caution">
    <text evidence="9">The sequence shown here is derived from an EMBL/GenBank/DDBJ whole genome shotgun (WGS) entry which is preliminary data.</text>
</comment>
<evidence type="ECO:0000256" key="8">
    <source>
        <dbReference type="SAM" id="SignalP"/>
    </source>
</evidence>
<comment type="similarity">
    <text evidence="2">Belongs to the OmpP1/FadL family.</text>
</comment>
<dbReference type="EMBL" id="VRYY01000811">
    <property type="protein sequence ID" value="MBG3879037.1"/>
    <property type="molecule type" value="Genomic_DNA"/>
</dbReference>
<sequence length="407" mass="44344">MFRVLLAALLCVAAWSPFAEAAGFAMYEFSARGNALGGAMTARRADPSSIAFNPALVTQLEGTQTLAGVTVVAPQVSVDVNGDTTDAESNMWTIPHAYATTRINDNLFLGVGTFSRFGLGTEYPSGWVGRTELQSVNIQSMSVNPVLGVRHGDFAFGFGVEAMWFEYDQKQATAVGATDIDGRVKGDSTGFGLNGGAWWKATDSVALGASFRTPIKQNLEGRATFDKNGATVPASLFRDTDAEGSVTLPGEVRVGVAWEPDDRWSVALDVTRTFWSSYDELRIGYGDPLAPGVTESVKTTEWRDVWRLGLGVEYRLTDMVDLRAGYVYDCEPVNPDHLDFLVPANDRQLYSVGVGLHDGPWRVDVSYTYLWIKGRDGEVRSDDGTIYDVRFHDGDAHLLGLSAGWEF</sequence>
<comment type="subcellular location">
    <subcellularLocation>
        <location evidence="1">Cell outer membrane</location>
        <topology evidence="1">Multi-pass membrane protein</topology>
    </subcellularLocation>
</comment>
<proteinExistence type="inferred from homology"/>
<name>A0ABS0J9A3_9BACT</name>
<protein>
    <submittedName>
        <fullName evidence="9">Transporter</fullName>
    </submittedName>
</protein>
<keyword evidence="3" id="KW-1134">Transmembrane beta strand</keyword>
<feature type="signal peptide" evidence="8">
    <location>
        <begin position="1"/>
        <end position="21"/>
    </location>
</feature>
<evidence type="ECO:0000256" key="3">
    <source>
        <dbReference type="ARBA" id="ARBA00022452"/>
    </source>
</evidence>
<dbReference type="SUPFAM" id="SSF56935">
    <property type="entry name" value="Porins"/>
    <property type="match status" value="1"/>
</dbReference>
<organism evidence="9 10">
    <name type="scientific">Nitratidesulfovibrio oxamicus</name>
    <dbReference type="NCBI Taxonomy" id="32016"/>
    <lineage>
        <taxon>Bacteria</taxon>
        <taxon>Pseudomonadati</taxon>
        <taxon>Thermodesulfobacteriota</taxon>
        <taxon>Desulfovibrionia</taxon>
        <taxon>Desulfovibrionales</taxon>
        <taxon>Desulfovibrionaceae</taxon>
        <taxon>Nitratidesulfovibrio</taxon>
    </lineage>
</organism>
<keyword evidence="10" id="KW-1185">Reference proteome</keyword>
<gene>
    <name evidence="9" type="ORF">FVW20_19070</name>
</gene>
<dbReference type="Pfam" id="PF03349">
    <property type="entry name" value="Toluene_X"/>
    <property type="match status" value="1"/>
</dbReference>